<dbReference type="SUPFAM" id="SSF69322">
    <property type="entry name" value="Tricorn protease domain 2"/>
    <property type="match status" value="1"/>
</dbReference>
<dbReference type="eggNOG" id="COG1520">
    <property type="taxonomic scope" value="Bacteria"/>
</dbReference>
<dbReference type="SUPFAM" id="SSF50998">
    <property type="entry name" value="Quinoprotein alcohol dehydrogenase-like"/>
    <property type="match status" value="1"/>
</dbReference>
<keyword evidence="2" id="KW-1185">Reference proteome</keyword>
<dbReference type="HOGENOM" id="CLU_013714_0_0_9"/>
<dbReference type="InterPro" id="IPR011047">
    <property type="entry name" value="Quinoprotein_ADH-like_sf"/>
</dbReference>
<dbReference type="Gene3D" id="2.130.10.10">
    <property type="entry name" value="YVTN repeat-like/Quinoprotein amine dehydrogenase"/>
    <property type="match status" value="2"/>
</dbReference>
<dbReference type="KEGG" id="bmet:BMMGA3_15275"/>
<accession>I3EB60</accession>
<name>I3EB60_BACMM</name>
<evidence type="ECO:0000313" key="1">
    <source>
        <dbReference type="EMBL" id="AIE61412.1"/>
    </source>
</evidence>
<dbReference type="Proteomes" id="UP000027602">
    <property type="component" value="Chromosome"/>
</dbReference>
<dbReference type="InterPro" id="IPR015943">
    <property type="entry name" value="WD40/YVTN_repeat-like_dom_sf"/>
</dbReference>
<proteinExistence type="predicted"/>
<organism evidence="1 2">
    <name type="scientific">Bacillus methanolicus (strain MGA3 / ATCC 53907)</name>
    <dbReference type="NCBI Taxonomy" id="796606"/>
    <lineage>
        <taxon>Bacteria</taxon>
        <taxon>Bacillati</taxon>
        <taxon>Bacillota</taxon>
        <taxon>Bacilli</taxon>
        <taxon>Bacillales</taxon>
        <taxon>Bacillaceae</taxon>
        <taxon>Bacillus</taxon>
    </lineage>
</organism>
<dbReference type="AlphaFoldDB" id="I3EB60"/>
<dbReference type="RefSeq" id="WP_003346559.1">
    <property type="nucleotide sequence ID" value="NZ_CP007739.1"/>
</dbReference>
<evidence type="ECO:0000313" key="2">
    <source>
        <dbReference type="Proteomes" id="UP000027602"/>
    </source>
</evidence>
<dbReference type="eggNOG" id="COG2340">
    <property type="taxonomic scope" value="Bacteria"/>
</dbReference>
<protein>
    <submittedName>
        <fullName evidence="1">Putative secreted protein</fullName>
    </submittedName>
</protein>
<reference evidence="1 2" key="1">
    <citation type="journal article" date="2015" name="BMC Genomics">
        <title>Transcriptome analysis of thermophilic methylotrophic Bacillus methanolicus MGA3 using RNA-sequencing provides detailed insights into its previously uncharted transcriptional landscape.</title>
        <authorList>
            <person name="Irla M."/>
            <person name="Neshat A."/>
            <person name="Brautaset T."/>
            <person name="Ruckert C."/>
            <person name="Kalinowski J."/>
            <person name="Wendisch V.F."/>
        </authorList>
    </citation>
    <scope>NUCLEOTIDE SEQUENCE [LARGE SCALE GENOMIC DNA]</scope>
    <source>
        <strain evidence="2">MGA3 / ATCC 53907</strain>
    </source>
</reference>
<sequence length="759" mass="85123">MKKVYMLFLSFILFISVVQLPKQTFATDPCEGIKPGQKIYWDGSELKPGQIGKVMILKDTKLITLDGKEIRVLKKGSSYRIYNFKGNLLGVGGGYYVKRDQKIFYKTPSKAKLAAVVCASANTAVSKPTLPVSGKKPVNLGPQVFNISTMAAKAGMDANGNAYLYVILHGTPTSLAVVDLNTNDILGVYPLTDSTSAWGLDIDKEGTLWVAGTNSGTIYSYNPNTRKLNNHGRVLVNSNDTSIQDIVVNDQFVYGVTAYGANVFKYNKKTNKREFILPTVKGKQYAKSIAEDQKKQYLYIGIGSKADLLQWNFTNNSKTSILPDKYKNETYIEKMKLIDNYLLTKFYPSKKAGVYDLVSKKYIKEFNIASRGFSTINKQTNEFYYTYEGVIYAYNLKTGTIRNTNARLPERTEAFSLDFVQLKSNPAQTVLTGLVDNKGTYFIFNPITNEITIKKFEAPPQPVNLYLLFSSPDKKYIYINGYMSGGLTQYDSVEKTSIQLNGISQLESAHFANGKMYIGSYPKAKLMEINNEQPWGPRVPKMLVKLDKLGQERIPTITSINNHLFAGTYPQYSTKGGLLLDYDLTTNQYKVYEDYIHNQSIISLVPINGYVYGGSSIHANYQKAPEGAKFFRFKPSDPTKKGLISLPLKSTMIMSLIKGPGGTIWGAADGTIFSYNPTTKKFKTKKLLSSISGRYSNARLLFGKDGYIYGTLEDCLFKMDPNTMEYGFILKKGAKELTEDSNGNLYFRYLSNLYMYPIQ</sequence>
<dbReference type="STRING" id="796606.BMMGA3_15275"/>
<gene>
    <name evidence="1" type="ORF">BMMGA3_15275</name>
</gene>
<dbReference type="EMBL" id="CP007739">
    <property type="protein sequence ID" value="AIE61412.1"/>
    <property type="molecule type" value="Genomic_DNA"/>
</dbReference>